<feature type="region of interest" description="Disordered" evidence="1">
    <location>
        <begin position="1119"/>
        <end position="1232"/>
    </location>
</feature>
<evidence type="ECO:0000313" key="4">
    <source>
        <dbReference type="Proteomes" id="UP001642484"/>
    </source>
</evidence>
<dbReference type="PANTHER" id="PTHR37984:SF5">
    <property type="entry name" value="PROTEIN NYNRIN-LIKE"/>
    <property type="match status" value="1"/>
</dbReference>
<accession>A0ABP0SKL2</accession>
<evidence type="ECO:0000259" key="2">
    <source>
        <dbReference type="PROSITE" id="PS50994"/>
    </source>
</evidence>
<feature type="region of interest" description="Disordered" evidence="1">
    <location>
        <begin position="153"/>
        <end position="201"/>
    </location>
</feature>
<dbReference type="EMBL" id="CAXAMN010027788">
    <property type="protein sequence ID" value="CAK9112927.1"/>
    <property type="molecule type" value="Genomic_DNA"/>
</dbReference>
<dbReference type="InterPro" id="IPR036397">
    <property type="entry name" value="RNaseH_sf"/>
</dbReference>
<feature type="non-terminal residue" evidence="3">
    <location>
        <position position="1"/>
    </location>
</feature>
<dbReference type="PANTHER" id="PTHR37984">
    <property type="entry name" value="PROTEIN CBG26694"/>
    <property type="match status" value="1"/>
</dbReference>
<organism evidence="3 4">
    <name type="scientific">Durusdinium trenchii</name>
    <dbReference type="NCBI Taxonomy" id="1381693"/>
    <lineage>
        <taxon>Eukaryota</taxon>
        <taxon>Sar</taxon>
        <taxon>Alveolata</taxon>
        <taxon>Dinophyceae</taxon>
        <taxon>Suessiales</taxon>
        <taxon>Symbiodiniaceae</taxon>
        <taxon>Durusdinium</taxon>
    </lineage>
</organism>
<dbReference type="InterPro" id="IPR001584">
    <property type="entry name" value="Integrase_cat-core"/>
</dbReference>
<dbReference type="InterPro" id="IPR050951">
    <property type="entry name" value="Retrovirus_Pol_polyprotein"/>
</dbReference>
<comment type="caution">
    <text evidence="3">The sequence shown here is derived from an EMBL/GenBank/DDBJ whole genome shotgun (WGS) entry which is preliminary data.</text>
</comment>
<dbReference type="PROSITE" id="PS50994">
    <property type="entry name" value="INTEGRASE"/>
    <property type="match status" value="1"/>
</dbReference>
<proteinExistence type="predicted"/>
<keyword evidence="4" id="KW-1185">Reference proteome</keyword>
<sequence>SGSGGKVFMIDSMDAHEVNDGGQVEETFVCHPWSSPANPLSILTVGAITSPEQDGVGVLDTGATETVAGLGALERIMFRRKEAGCSLDDFQVVDLPNKWFRFGNGMVQKSESMILLPQRLGAHQLSLGIYTLEAEGLRSSLLPAMAQPASKAAASSGKLSSETKPKKKAAAPPDERFDTSRTVLADPRDPRTHGPPCMGHHTPAAAYRGSVTGSNGHAKWTGCSVCLLRLEYTPAYGATGLHRQAGPLPEDTKKQVEELGEKAPGNPLLKNQAIGLDGAERSLLNKLDQIRAKKAAAGYAPGTPSTNETDYTPTSAAQPSPTDAEELSQVPGGSTARRIVVASSDLSEHSGTIPVTSNVDIGGDFEEKNTNETFAATANVPVNSNTKHSKNVRFLKNAQVPPNVQVPENAFLSVNDRVKAQKETFEEPFYQDAFEPMEEDLCRLTPKEMTFMTEAVGELMNECDSVLVANGGLSYMEHWDVLELCCSPGSELTEAVLRAGGRGGRAGLHNGCDLTKQSGVDATLELLRLHRPRWIWVSFPCGPTSMVQALNERTEAGRQKSLYRKRHARKVLRGGLQVLHEHLKNDGEIGWEWPRYNRAWRLPEVEGFWAFLKDKGMAHETLGDGCMLGLTSEQGPVKKPWRFMCTREGALADLGRLCDGSHHHVPCLGSNARKSAFYTPQLCHLAAKGMLKHSMLVGGIQEEEDPDTSVLSKLTPQELQHIMETVRKLHRLCGHPNRRAMLKLLRARGASDELKAAASQLVCPDCVESQTATPLARVTLEREEFIWKTLQMDSFHFRHAHTVHHFLLLLDEASSFAVVKEIMNHPEDQSENISTAEVIETLEESWCQIFGFPSKIRCDAEGAFRGTDLARWCAERGVELLHTPAEHHSSTGAVEKAIGELRHKMETFLRHEPGDPKRAAFAMVSAHNHVTRVGGYAPSQWAFGRADSPDKNVAISCTEGIAGHAMAENLRLRQEAEHLHNKLTAASRISRAQNTRSRPVKQFIPGDTVFYQRHKTPKQAPANADVDVPRMRIARWFGPARVLACETRATTSSRSPSTTVWLVAGGRLLKTHCDQVRHASETELLIANASQTVAMPWTFNMVSNTLNKGAFEDLTASRAERFEHKRRQTFRPSRTPKKLRTDDDQGDPSESEAMGSDSSEELIPDASMAPGLGPDDSEELDVDRLLNDPSYLPLHPLEPPGEPRDEEMREEQRQFKKARKKHEMDDRPHHAKFPKMYQGEDLIGWSSSGDNDFVLSVVIDDVLIQINKLVREVFAQRGLSIKVQQLNATSDNELVMIGWSDAAVANRPDMGSTGAYVIGLCNKEILDGVRSPVNLVAWRSGKLPRVARSSLSAELQSLGECEQELMYCRALWSELCGHRLDLRAPEEATKKIDGALVTDAKSVYDAYHKGEGACSGFSLKEKYSSLELLCLRENVTRQNTDLLWVSSEAQLADGLTKPGAQDHFKLFMQKGQKWNVKFDPSFIAAKKKKKVNEDPDGMNADEPELAPDMTWRDLIRRKRQRPFAHLIFLAFA</sequence>
<name>A0ABP0SKL2_9DINO</name>
<feature type="compositionally biased region" description="Polar residues" evidence="1">
    <location>
        <begin position="303"/>
        <end position="321"/>
    </location>
</feature>
<feature type="domain" description="Integrase catalytic" evidence="2">
    <location>
        <begin position="770"/>
        <end position="946"/>
    </location>
</feature>
<dbReference type="Proteomes" id="UP001642484">
    <property type="component" value="Unassembled WGS sequence"/>
</dbReference>
<protein>
    <recommendedName>
        <fullName evidence="2">Integrase catalytic domain-containing protein</fullName>
    </recommendedName>
</protein>
<dbReference type="InterPro" id="IPR012337">
    <property type="entry name" value="RNaseH-like_sf"/>
</dbReference>
<feature type="compositionally biased region" description="Basic and acidic residues" evidence="1">
    <location>
        <begin position="1201"/>
        <end position="1214"/>
    </location>
</feature>
<gene>
    <name evidence="3" type="ORF">CCMP2556_LOCUS52307</name>
</gene>
<feature type="compositionally biased region" description="Basic residues" evidence="1">
    <location>
        <begin position="1124"/>
        <end position="1138"/>
    </location>
</feature>
<evidence type="ECO:0000313" key="3">
    <source>
        <dbReference type="EMBL" id="CAK9112927.1"/>
    </source>
</evidence>
<reference evidence="3 4" key="1">
    <citation type="submission" date="2024-02" db="EMBL/GenBank/DDBJ databases">
        <authorList>
            <person name="Chen Y."/>
            <person name="Shah S."/>
            <person name="Dougan E. K."/>
            <person name="Thang M."/>
            <person name="Chan C."/>
        </authorList>
    </citation>
    <scope>NUCLEOTIDE SEQUENCE [LARGE SCALE GENOMIC DNA]</scope>
</reference>
<feature type="region of interest" description="Disordered" evidence="1">
    <location>
        <begin position="295"/>
        <end position="333"/>
    </location>
</feature>
<dbReference type="Gene3D" id="3.30.420.10">
    <property type="entry name" value="Ribonuclease H-like superfamily/Ribonuclease H"/>
    <property type="match status" value="1"/>
</dbReference>
<dbReference type="SUPFAM" id="SSF53098">
    <property type="entry name" value="Ribonuclease H-like"/>
    <property type="match status" value="1"/>
</dbReference>
<evidence type="ECO:0000256" key="1">
    <source>
        <dbReference type="SAM" id="MobiDB-lite"/>
    </source>
</evidence>